<dbReference type="EMBL" id="JABBHF010000006">
    <property type="protein sequence ID" value="NMH88103.1"/>
    <property type="molecule type" value="Genomic_DNA"/>
</dbReference>
<proteinExistence type="predicted"/>
<evidence type="ECO:0000256" key="1">
    <source>
        <dbReference type="SAM" id="SignalP"/>
    </source>
</evidence>
<evidence type="ECO:0000313" key="3">
    <source>
        <dbReference type="Proteomes" id="UP000746690"/>
    </source>
</evidence>
<accession>A0ABX1RYI7</accession>
<name>A0ABX1RYI7_9FLAO</name>
<organism evidence="2 3">
    <name type="scientific">Flavivirga algicola</name>
    <dbReference type="NCBI Taxonomy" id="2729136"/>
    <lineage>
        <taxon>Bacteria</taxon>
        <taxon>Pseudomonadati</taxon>
        <taxon>Bacteroidota</taxon>
        <taxon>Flavobacteriia</taxon>
        <taxon>Flavobacteriales</taxon>
        <taxon>Flavobacteriaceae</taxon>
        <taxon>Flavivirga</taxon>
    </lineage>
</organism>
<reference evidence="2 3" key="1">
    <citation type="submission" date="2020-04" db="EMBL/GenBank/DDBJ databases">
        <title>A Flavivirga sp. nov.</title>
        <authorList>
            <person name="Sun X."/>
        </authorList>
    </citation>
    <scope>NUCLEOTIDE SEQUENCE [LARGE SCALE GENOMIC DNA]</scope>
    <source>
        <strain evidence="2 3">Y03</strain>
    </source>
</reference>
<keyword evidence="1" id="KW-0732">Signal</keyword>
<protein>
    <submittedName>
        <fullName evidence="2">Uncharacterized protein</fullName>
    </submittedName>
</protein>
<feature type="chain" id="PRO_5045185571" evidence="1">
    <location>
        <begin position="24"/>
        <end position="201"/>
    </location>
</feature>
<dbReference type="RefSeq" id="WP_169673244.1">
    <property type="nucleotide sequence ID" value="NZ_JABBHF010000006.1"/>
</dbReference>
<evidence type="ECO:0000313" key="2">
    <source>
        <dbReference type="EMBL" id="NMH88103.1"/>
    </source>
</evidence>
<sequence length="201" mass="23840">MKILLIILTCVISNSIMLGQSLAEINESCGLSDSLTNTEEIRVYKKMSFRGTDVFRMYLNDSGIWMTDFFEVRKKRPKSKKYRNKKRELNAKIKLKTIWWEILKTNIEGLPDMSKIRWKLKKRTEVVVNKKGDKILTWGGFIGVNDGESYVVQLNFENTSKKIKYYNPYVYLRHHSDIDELIYFTKMIDIIKNEFNIWKSD</sequence>
<dbReference type="Proteomes" id="UP000746690">
    <property type="component" value="Unassembled WGS sequence"/>
</dbReference>
<comment type="caution">
    <text evidence="2">The sequence shown here is derived from an EMBL/GenBank/DDBJ whole genome shotgun (WGS) entry which is preliminary data.</text>
</comment>
<feature type="signal peptide" evidence="1">
    <location>
        <begin position="1"/>
        <end position="23"/>
    </location>
</feature>
<gene>
    <name evidence="2" type="ORF">HHX25_11360</name>
</gene>
<keyword evidence="3" id="KW-1185">Reference proteome</keyword>